<organism evidence="3 4">
    <name type="scientific">Pigmentiphaga humi</name>
    <dbReference type="NCBI Taxonomy" id="2478468"/>
    <lineage>
        <taxon>Bacteria</taxon>
        <taxon>Pseudomonadati</taxon>
        <taxon>Pseudomonadota</taxon>
        <taxon>Betaproteobacteria</taxon>
        <taxon>Burkholderiales</taxon>
        <taxon>Alcaligenaceae</taxon>
        <taxon>Pigmentiphaga</taxon>
    </lineage>
</organism>
<evidence type="ECO:0000313" key="4">
    <source>
        <dbReference type="Proteomes" id="UP000277294"/>
    </source>
</evidence>
<dbReference type="EMBL" id="UWPJ01000023">
    <property type="protein sequence ID" value="VCU70743.1"/>
    <property type="molecule type" value="Genomic_DNA"/>
</dbReference>
<evidence type="ECO:0000259" key="2">
    <source>
        <dbReference type="Pfam" id="PF00884"/>
    </source>
</evidence>
<dbReference type="Gene3D" id="3.40.720.10">
    <property type="entry name" value="Alkaline Phosphatase, subunit A"/>
    <property type="match status" value="1"/>
</dbReference>
<dbReference type="PANTHER" id="PTHR30443">
    <property type="entry name" value="INNER MEMBRANE PROTEIN"/>
    <property type="match status" value="1"/>
</dbReference>
<dbReference type="Pfam" id="PF00884">
    <property type="entry name" value="Sulfatase"/>
    <property type="match status" value="1"/>
</dbReference>
<dbReference type="InterPro" id="IPR040423">
    <property type="entry name" value="PEA_transferase"/>
</dbReference>
<sequence length="569" mass="63250">MTNAALTTALPPTIRHCRDLALRTALVLATTVLLMADDWVQQWFTPANQADFELNYFVALLAFNLGLWLCGSRVFVSLVLLLLGGMQLVQLGHISYAGRPLDPIALASLFAEFHDVEQVAHADFADHFHVLIAVAIPYLAAWCLFMAHMRRDVRRWQRALGVMLVAAGLLSKPYRASYRDLNAFLPGPTRSGLHNSLNTFSFYLVHNVLHGGVQKIPTVDVPAPVVTPFPSDARHVWLFVADSLRAGHLGVLDYGRDTTPRLARRMEQGLVARHGVAAAVSTAASMPLILNAVREPGQLSQIRGNATNLFRLAKEAGFTTYWISSQESKLLNDVGSRYVDVSVTREDEPERFLREGDDAVLSLMREQAWPDKTFVVVLLRSVHAPYEANYAHARQHFARWPDGRELPRAERMRNAYDNAVLYLDTLLDRMMGEFDRLSGPRHLVVTGDHGQLLGSNGLWGHNVLEPEVADVPVLAWSRDAGAAAPAWPSGERWVSHYEMGRWLARQLGSDIRSLAAIEGVHYLQGKNLYGANTFREVHEGVGLEFSEVLPVGHGLPVRPYDPARPVAAR</sequence>
<proteinExistence type="predicted"/>
<dbReference type="InterPro" id="IPR017850">
    <property type="entry name" value="Alkaline_phosphatase_core_sf"/>
</dbReference>
<feature type="transmembrane region" description="Helical" evidence="1">
    <location>
        <begin position="128"/>
        <end position="149"/>
    </location>
</feature>
<dbReference type="AlphaFoldDB" id="A0A3P4B387"/>
<evidence type="ECO:0000313" key="3">
    <source>
        <dbReference type="EMBL" id="VCU70743.1"/>
    </source>
</evidence>
<dbReference type="RefSeq" id="WP_160142268.1">
    <property type="nucleotide sequence ID" value="NZ_UWPJ01000023.1"/>
</dbReference>
<feature type="transmembrane region" description="Helical" evidence="1">
    <location>
        <begin position="20"/>
        <end position="36"/>
    </location>
</feature>
<dbReference type="SUPFAM" id="SSF53649">
    <property type="entry name" value="Alkaline phosphatase-like"/>
    <property type="match status" value="1"/>
</dbReference>
<dbReference type="InterPro" id="IPR000917">
    <property type="entry name" value="Sulfatase_N"/>
</dbReference>
<feature type="transmembrane region" description="Helical" evidence="1">
    <location>
        <begin position="155"/>
        <end position="171"/>
    </location>
</feature>
<feature type="domain" description="Sulfatase N-terminal" evidence="2">
    <location>
        <begin position="235"/>
        <end position="482"/>
    </location>
</feature>
<dbReference type="GO" id="GO:0016776">
    <property type="term" value="F:phosphotransferase activity, phosphate group as acceptor"/>
    <property type="evidence" value="ECO:0007669"/>
    <property type="project" value="TreeGrafter"/>
</dbReference>
<keyword evidence="1" id="KW-0472">Membrane</keyword>
<evidence type="ECO:0000256" key="1">
    <source>
        <dbReference type="SAM" id="Phobius"/>
    </source>
</evidence>
<protein>
    <submittedName>
        <fullName evidence="3">Phosphoethanolamine transferase YhbX</fullName>
        <ecNumber evidence="3">2.7.-.-</ecNumber>
    </submittedName>
</protein>
<dbReference type="Proteomes" id="UP000277294">
    <property type="component" value="Unassembled WGS sequence"/>
</dbReference>
<name>A0A3P4B387_9BURK</name>
<dbReference type="GO" id="GO:0009244">
    <property type="term" value="P:lipopolysaccharide core region biosynthetic process"/>
    <property type="evidence" value="ECO:0007669"/>
    <property type="project" value="TreeGrafter"/>
</dbReference>
<keyword evidence="1" id="KW-0812">Transmembrane</keyword>
<dbReference type="GO" id="GO:0005886">
    <property type="term" value="C:plasma membrane"/>
    <property type="evidence" value="ECO:0007669"/>
    <property type="project" value="UniProtKB-SubCell"/>
</dbReference>
<dbReference type="OrthoDB" id="9786870at2"/>
<reference evidence="3 4" key="1">
    <citation type="submission" date="2018-10" db="EMBL/GenBank/DDBJ databases">
        <authorList>
            <person name="Criscuolo A."/>
        </authorList>
    </citation>
    <scope>NUCLEOTIDE SEQUENCE [LARGE SCALE GENOMIC DNA]</scope>
    <source>
        <strain evidence="3">DnA1</strain>
    </source>
</reference>
<keyword evidence="4" id="KW-1185">Reference proteome</keyword>
<feature type="transmembrane region" description="Helical" evidence="1">
    <location>
        <begin position="56"/>
        <end position="83"/>
    </location>
</feature>
<dbReference type="PANTHER" id="PTHR30443:SF0">
    <property type="entry name" value="PHOSPHOETHANOLAMINE TRANSFERASE EPTA"/>
    <property type="match status" value="1"/>
</dbReference>
<keyword evidence="1" id="KW-1133">Transmembrane helix</keyword>
<accession>A0A3P4B387</accession>
<keyword evidence="3" id="KW-0808">Transferase</keyword>
<dbReference type="EC" id="2.7.-.-" evidence="3"/>
<gene>
    <name evidence="3" type="primary">yhbX</name>
    <name evidence="3" type="ORF">PIGHUM_02819</name>
</gene>